<keyword evidence="1" id="KW-0812">Transmembrane</keyword>
<evidence type="ECO:0000313" key="3">
    <source>
        <dbReference type="Proteomes" id="UP000552709"/>
    </source>
</evidence>
<feature type="transmembrane region" description="Helical" evidence="1">
    <location>
        <begin position="110"/>
        <end position="131"/>
    </location>
</feature>
<evidence type="ECO:0000313" key="2">
    <source>
        <dbReference type="EMBL" id="MBB5363103.1"/>
    </source>
</evidence>
<sequence length="145" mass="16312">MQTLSELAAWWNTVYNGTLIHDPNLSYIVVSVLRLLIAWAAWRFLSALGRYLRVAFPRPHTPPNIVHWVRWWLWLRLQEFGLFKIGVAMLAVLLALQIPAGVAGTLAGASAYLLLAYPAMLAMLVGGAQLFNRLTQQIQHPEVQP</sequence>
<protein>
    <submittedName>
        <fullName evidence="2">Uncharacterized protein</fullName>
    </submittedName>
</protein>
<dbReference type="AlphaFoldDB" id="A0A7W8NFT9"/>
<keyword evidence="3" id="KW-1185">Reference proteome</keyword>
<accession>A0A7W8NFT9</accession>
<feature type="transmembrane region" description="Helical" evidence="1">
    <location>
        <begin position="25"/>
        <end position="45"/>
    </location>
</feature>
<dbReference type="EMBL" id="JACHFL010000004">
    <property type="protein sequence ID" value="MBB5363103.1"/>
    <property type="molecule type" value="Genomic_DNA"/>
</dbReference>
<evidence type="ECO:0000256" key="1">
    <source>
        <dbReference type="SAM" id="Phobius"/>
    </source>
</evidence>
<keyword evidence="1" id="KW-0472">Membrane</keyword>
<comment type="caution">
    <text evidence="2">The sequence shown here is derived from an EMBL/GenBank/DDBJ whole genome shotgun (WGS) entry which is preliminary data.</text>
</comment>
<gene>
    <name evidence="2" type="ORF">HNQ08_002201</name>
</gene>
<dbReference type="Proteomes" id="UP000552709">
    <property type="component" value="Unassembled WGS sequence"/>
</dbReference>
<name>A0A7W8NFT9_9DEIO</name>
<proteinExistence type="predicted"/>
<feature type="transmembrane region" description="Helical" evidence="1">
    <location>
        <begin position="80"/>
        <end position="98"/>
    </location>
</feature>
<reference evidence="2 3" key="1">
    <citation type="submission" date="2020-08" db="EMBL/GenBank/DDBJ databases">
        <title>Genomic Encyclopedia of Type Strains, Phase IV (KMG-IV): sequencing the most valuable type-strain genomes for metagenomic binning, comparative biology and taxonomic classification.</title>
        <authorList>
            <person name="Goeker M."/>
        </authorList>
    </citation>
    <scope>NUCLEOTIDE SEQUENCE [LARGE SCALE GENOMIC DNA]</scope>
    <source>
        <strain evidence="2 3">DSM 27939</strain>
    </source>
</reference>
<dbReference type="RefSeq" id="WP_184131346.1">
    <property type="nucleotide sequence ID" value="NZ_JACHFL010000004.1"/>
</dbReference>
<organism evidence="2 3">
    <name type="scientific">Deinococcus humi</name>
    <dbReference type="NCBI Taxonomy" id="662880"/>
    <lineage>
        <taxon>Bacteria</taxon>
        <taxon>Thermotogati</taxon>
        <taxon>Deinococcota</taxon>
        <taxon>Deinococci</taxon>
        <taxon>Deinococcales</taxon>
        <taxon>Deinococcaceae</taxon>
        <taxon>Deinococcus</taxon>
    </lineage>
</organism>
<keyword evidence="1" id="KW-1133">Transmembrane helix</keyword>